<dbReference type="EC" id="2.7.13.3" evidence="2"/>
<feature type="coiled-coil region" evidence="8">
    <location>
        <begin position="574"/>
        <end position="614"/>
    </location>
</feature>
<comment type="caution">
    <text evidence="7">Lacks conserved residue(s) required for the propagation of feature annotation.</text>
</comment>
<dbReference type="RefSeq" id="WP_089383026.1">
    <property type="nucleotide sequence ID" value="NZ_FZNQ01000001.1"/>
</dbReference>
<dbReference type="CDD" id="cd00075">
    <property type="entry name" value="HATPase"/>
    <property type="match status" value="1"/>
</dbReference>
<dbReference type="CDD" id="cd00156">
    <property type="entry name" value="REC"/>
    <property type="match status" value="1"/>
</dbReference>
<reference evidence="12 13" key="1">
    <citation type="submission" date="2017-06" db="EMBL/GenBank/DDBJ databases">
        <authorList>
            <person name="Kim H.J."/>
            <person name="Triplett B.A."/>
        </authorList>
    </citation>
    <scope>NUCLEOTIDE SEQUENCE [LARGE SCALE GENOMIC DNA]</scope>
    <source>
        <strain evidence="12 13">DSM 8800</strain>
    </source>
</reference>
<dbReference type="InterPro" id="IPR036890">
    <property type="entry name" value="HATPase_C_sf"/>
</dbReference>
<dbReference type="InterPro" id="IPR029016">
    <property type="entry name" value="GAF-like_dom_sf"/>
</dbReference>
<dbReference type="InterPro" id="IPR005467">
    <property type="entry name" value="His_kinase_dom"/>
</dbReference>
<dbReference type="InterPro" id="IPR004358">
    <property type="entry name" value="Sig_transdc_His_kin-like_C"/>
</dbReference>
<dbReference type="SUPFAM" id="SSF55874">
    <property type="entry name" value="ATPase domain of HSP90 chaperone/DNA topoisomerase II/histidine kinase"/>
    <property type="match status" value="1"/>
</dbReference>
<dbReference type="SMART" id="SM00388">
    <property type="entry name" value="HisKA"/>
    <property type="match status" value="1"/>
</dbReference>
<evidence type="ECO:0000313" key="12">
    <source>
        <dbReference type="EMBL" id="SNR22919.1"/>
    </source>
</evidence>
<keyword evidence="5 12" id="KW-0418">Kinase</keyword>
<evidence type="ECO:0000256" key="7">
    <source>
        <dbReference type="PROSITE-ProRule" id="PRU00169"/>
    </source>
</evidence>
<keyword evidence="13" id="KW-1185">Reference proteome</keyword>
<evidence type="ECO:0000259" key="11">
    <source>
        <dbReference type="PROSITE" id="PS50113"/>
    </source>
</evidence>
<feature type="domain" description="Response regulatory" evidence="10">
    <location>
        <begin position="6"/>
        <end position="130"/>
    </location>
</feature>
<dbReference type="PRINTS" id="PR00344">
    <property type="entry name" value="BCTRLSENSOR"/>
</dbReference>
<dbReference type="SMART" id="SM00387">
    <property type="entry name" value="HATPase_c"/>
    <property type="match status" value="1"/>
</dbReference>
<dbReference type="GO" id="GO:0000155">
    <property type="term" value="F:phosphorelay sensor kinase activity"/>
    <property type="evidence" value="ECO:0007669"/>
    <property type="project" value="InterPro"/>
</dbReference>
<evidence type="ECO:0000256" key="1">
    <source>
        <dbReference type="ARBA" id="ARBA00000085"/>
    </source>
</evidence>
<dbReference type="PROSITE" id="PS50110">
    <property type="entry name" value="RESPONSE_REGULATORY"/>
    <property type="match status" value="1"/>
</dbReference>
<evidence type="ECO:0000256" key="3">
    <source>
        <dbReference type="ARBA" id="ARBA00022553"/>
    </source>
</evidence>
<dbReference type="InterPro" id="IPR036097">
    <property type="entry name" value="HisK_dim/P_sf"/>
</dbReference>
<dbReference type="InterPro" id="IPR001789">
    <property type="entry name" value="Sig_transdc_resp-reg_receiver"/>
</dbReference>
<dbReference type="SUPFAM" id="SSF52172">
    <property type="entry name" value="CheY-like"/>
    <property type="match status" value="1"/>
</dbReference>
<dbReference type="Pfam" id="PF00512">
    <property type="entry name" value="HisKA"/>
    <property type="match status" value="1"/>
</dbReference>
<dbReference type="InterPro" id="IPR003018">
    <property type="entry name" value="GAF"/>
</dbReference>
<evidence type="ECO:0000256" key="4">
    <source>
        <dbReference type="ARBA" id="ARBA00022679"/>
    </source>
</evidence>
<dbReference type="InterPro" id="IPR003661">
    <property type="entry name" value="HisK_dim/P_dom"/>
</dbReference>
<keyword evidence="6" id="KW-0902">Two-component regulatory system</keyword>
<evidence type="ECO:0000313" key="13">
    <source>
        <dbReference type="Proteomes" id="UP000198397"/>
    </source>
</evidence>
<dbReference type="InterPro" id="IPR050736">
    <property type="entry name" value="Sensor_HK_Regulatory"/>
</dbReference>
<dbReference type="Pfam" id="PF02518">
    <property type="entry name" value="HATPase_c"/>
    <property type="match status" value="1"/>
</dbReference>
<dbReference type="OrthoDB" id="342253at2157"/>
<dbReference type="Proteomes" id="UP000198397">
    <property type="component" value="Unassembled WGS sequence"/>
</dbReference>
<dbReference type="PANTHER" id="PTHR43711:SF1">
    <property type="entry name" value="HISTIDINE KINASE 1"/>
    <property type="match status" value="1"/>
</dbReference>
<dbReference type="Gene3D" id="3.30.565.10">
    <property type="entry name" value="Histidine kinase-like ATPase, C-terminal domain"/>
    <property type="match status" value="1"/>
</dbReference>
<dbReference type="Gene3D" id="3.30.450.40">
    <property type="match status" value="2"/>
</dbReference>
<dbReference type="SUPFAM" id="SSF55785">
    <property type="entry name" value="PYP-like sensor domain (PAS domain)"/>
    <property type="match status" value="1"/>
</dbReference>
<organism evidence="12 13">
    <name type="scientific">Halorubrum vacuolatum</name>
    <name type="common">Natronobacterium vacuolatum</name>
    <dbReference type="NCBI Taxonomy" id="63740"/>
    <lineage>
        <taxon>Archaea</taxon>
        <taxon>Methanobacteriati</taxon>
        <taxon>Methanobacteriota</taxon>
        <taxon>Stenosarchaea group</taxon>
        <taxon>Halobacteria</taxon>
        <taxon>Halobacteriales</taxon>
        <taxon>Haloferacaceae</taxon>
        <taxon>Halorubrum</taxon>
    </lineage>
</organism>
<dbReference type="Gene3D" id="3.40.50.2300">
    <property type="match status" value="1"/>
</dbReference>
<feature type="domain" description="Histidine kinase" evidence="9">
    <location>
        <begin position="610"/>
        <end position="811"/>
    </location>
</feature>
<keyword evidence="4" id="KW-0808">Transferase</keyword>
<proteinExistence type="predicted"/>
<evidence type="ECO:0000256" key="2">
    <source>
        <dbReference type="ARBA" id="ARBA00012438"/>
    </source>
</evidence>
<dbReference type="InterPro" id="IPR003594">
    <property type="entry name" value="HATPase_dom"/>
</dbReference>
<evidence type="ECO:0000259" key="9">
    <source>
        <dbReference type="PROSITE" id="PS50109"/>
    </source>
</evidence>
<dbReference type="Pfam" id="PF13185">
    <property type="entry name" value="GAF_2"/>
    <property type="match status" value="2"/>
</dbReference>
<evidence type="ECO:0000256" key="8">
    <source>
        <dbReference type="SAM" id="Coils"/>
    </source>
</evidence>
<keyword evidence="3" id="KW-0597">Phosphoprotein</keyword>
<keyword evidence="8" id="KW-0175">Coiled coil</keyword>
<dbReference type="SUPFAM" id="SSF47384">
    <property type="entry name" value="Homodimeric domain of signal transducing histidine kinase"/>
    <property type="match status" value="1"/>
</dbReference>
<accession>A0A238UNP1</accession>
<dbReference type="Gene3D" id="3.30.450.20">
    <property type="entry name" value="PAS domain"/>
    <property type="match status" value="1"/>
</dbReference>
<gene>
    <name evidence="12" type="ORF">SAMN06264855_10130</name>
</gene>
<dbReference type="EMBL" id="FZNQ01000001">
    <property type="protein sequence ID" value="SNR22919.1"/>
    <property type="molecule type" value="Genomic_DNA"/>
</dbReference>
<dbReference type="Pfam" id="PF00072">
    <property type="entry name" value="Response_reg"/>
    <property type="match status" value="1"/>
</dbReference>
<dbReference type="Pfam" id="PF08448">
    <property type="entry name" value="PAS_4"/>
    <property type="match status" value="1"/>
</dbReference>
<comment type="catalytic activity">
    <reaction evidence="1">
        <text>ATP + protein L-histidine = ADP + protein N-phospho-L-histidine.</text>
        <dbReference type="EC" id="2.7.13.3"/>
    </reaction>
</comment>
<name>A0A238UNP1_HALVU</name>
<sequence length="811" mass="89671">MDRSPCILYVSGSASNDGLSDHLRERLGGTTTGGDTEAATIHTVTTGSDAAERLQNDAFDAIVIEHDPPTMDGLAVQQSIRDEPGELPTVLVPKRGSEKLAVTAFRQGITDYVPRENGDRPFGDRLADRIGELVSNDRSTPFERLPVGAAIWDDQLTLRRTNSEGETLLGRDRRALRGESLSTFLLDTETGDNPEQQVEGGTQQVLPDRDAVSRADGDPLETVVPTRTADGRIRTYEWVHRGLLDAEGDLEAVISTFRDVTARTERERRVNELRDRLRKLSYTTTVTETVDVAVDAAADVMEASLSGIHLVDADGERLSLASGVEELTEVFETTPSYERDSAPGTRARFVWDVFESGSPARMDDVEHDERIREETPARSVLIHPLGEHGVFVISAREPNAFDDTDEALAGILSRTLTTAMNRVKREEQRRTRERRLSRLHEATRDLIESETEREVAAQTVTAAEEVLGFPITVVRLFDPDVGGLIPVAESDAVEDVLPKRGTFKPDDGSLNWRAYERGEVTIHDDIEETSALDTGTGLRSLLVLPLGSYGTMSIGELEPRAFEESDISLARILATTVETVLEAHERRAELLRQRDELEAQNDRLERFADVLSHDLRNPLNVARGRLQLAREGCTCGLADQFEAIDDAHDRMETLIERLLTVAREGETILDTDPIELREFVARCWRTVDAADAELEVQTDRTIHADRVRLGRLFENCFRNAIEHGVREDGTVRITVGDLPNDNGFYIEDDGPGIPADRREEAFEFGYTTTGGGTGFGLAIVGQIVAAHGWEVTLVEGTEGGARFEFRTDPGS</sequence>
<feature type="domain" description="PAC" evidence="11">
    <location>
        <begin position="218"/>
        <end position="272"/>
    </location>
</feature>
<evidence type="ECO:0000256" key="5">
    <source>
        <dbReference type="ARBA" id="ARBA00022777"/>
    </source>
</evidence>
<dbReference type="InterPro" id="IPR013656">
    <property type="entry name" value="PAS_4"/>
</dbReference>
<dbReference type="InterPro" id="IPR035965">
    <property type="entry name" value="PAS-like_dom_sf"/>
</dbReference>
<dbReference type="InterPro" id="IPR000700">
    <property type="entry name" value="PAS-assoc_C"/>
</dbReference>
<dbReference type="CDD" id="cd00082">
    <property type="entry name" value="HisKA"/>
    <property type="match status" value="1"/>
</dbReference>
<dbReference type="Gene3D" id="1.10.287.130">
    <property type="match status" value="1"/>
</dbReference>
<dbReference type="PROSITE" id="PS50109">
    <property type="entry name" value="HIS_KIN"/>
    <property type="match status" value="1"/>
</dbReference>
<dbReference type="SMART" id="SM00065">
    <property type="entry name" value="GAF"/>
    <property type="match status" value="2"/>
</dbReference>
<dbReference type="InterPro" id="IPR011006">
    <property type="entry name" value="CheY-like_superfamily"/>
</dbReference>
<dbReference type="PANTHER" id="PTHR43711">
    <property type="entry name" value="TWO-COMPONENT HISTIDINE KINASE"/>
    <property type="match status" value="1"/>
</dbReference>
<dbReference type="SUPFAM" id="SSF55781">
    <property type="entry name" value="GAF domain-like"/>
    <property type="match status" value="2"/>
</dbReference>
<dbReference type="PROSITE" id="PS50113">
    <property type="entry name" value="PAC"/>
    <property type="match status" value="1"/>
</dbReference>
<dbReference type="AlphaFoldDB" id="A0A238UNP1"/>
<protein>
    <recommendedName>
        <fullName evidence="2">histidine kinase</fullName>
        <ecNumber evidence="2">2.7.13.3</ecNumber>
    </recommendedName>
</protein>
<evidence type="ECO:0000256" key="6">
    <source>
        <dbReference type="ARBA" id="ARBA00023012"/>
    </source>
</evidence>
<evidence type="ECO:0000259" key="10">
    <source>
        <dbReference type="PROSITE" id="PS50110"/>
    </source>
</evidence>